<gene>
    <name evidence="5" type="ORF">S06H3_05532</name>
</gene>
<dbReference type="Pfam" id="PF03699">
    <property type="entry name" value="UPF0182"/>
    <property type="match status" value="1"/>
</dbReference>
<dbReference type="GO" id="GO:0005576">
    <property type="term" value="C:extracellular region"/>
    <property type="evidence" value="ECO:0007669"/>
    <property type="project" value="TreeGrafter"/>
</dbReference>
<sequence>MDSYYIIMRLPDEEREEFLLMLPFTPVNKNNTIGWLAARSDGENYGKLLAYLFPKERLVYGPSQIENRIQQDTVITEQLALWGRGGSRVIRGNLLLIPLGKSILYVEPVFLQAEGGGLPQLKRVIVVAGDQMAMEPTLEESLAVIFGTEAIPPEEPEVEPPTPGEPEEALSVEIASLIEEAQQHYDRAQQYLKAGDWTGYGEELDALKAVLDQLAEL</sequence>
<dbReference type="PANTHER" id="PTHR39344">
    <property type="entry name" value="UPF0182 PROTEIN SLL1060"/>
    <property type="match status" value="1"/>
</dbReference>
<dbReference type="AlphaFoldDB" id="X1KI82"/>
<keyword evidence="3" id="KW-1133">Transmembrane helix</keyword>
<organism evidence="5">
    <name type="scientific">marine sediment metagenome</name>
    <dbReference type="NCBI Taxonomy" id="412755"/>
    <lineage>
        <taxon>unclassified sequences</taxon>
        <taxon>metagenomes</taxon>
        <taxon>ecological metagenomes</taxon>
    </lineage>
</organism>
<comment type="caution">
    <text evidence="5">The sequence shown here is derived from an EMBL/GenBank/DDBJ whole genome shotgun (WGS) entry which is preliminary data.</text>
</comment>
<keyword evidence="2" id="KW-0812">Transmembrane</keyword>
<feature type="non-terminal residue" evidence="5">
    <location>
        <position position="217"/>
    </location>
</feature>
<dbReference type="InterPro" id="IPR005372">
    <property type="entry name" value="UPF0182"/>
</dbReference>
<proteinExistence type="predicted"/>
<evidence type="ECO:0000256" key="2">
    <source>
        <dbReference type="ARBA" id="ARBA00022692"/>
    </source>
</evidence>
<dbReference type="PANTHER" id="PTHR39344:SF1">
    <property type="entry name" value="UPF0182 PROTEIN SLL1060"/>
    <property type="match status" value="1"/>
</dbReference>
<dbReference type="GO" id="GO:0016020">
    <property type="term" value="C:membrane"/>
    <property type="evidence" value="ECO:0007669"/>
    <property type="project" value="InterPro"/>
</dbReference>
<reference evidence="5" key="1">
    <citation type="journal article" date="2014" name="Front. Microbiol.">
        <title>High frequency of phylogenetically diverse reductive dehalogenase-homologous genes in deep subseafloor sedimentary metagenomes.</title>
        <authorList>
            <person name="Kawai M."/>
            <person name="Futagami T."/>
            <person name="Toyoda A."/>
            <person name="Takaki Y."/>
            <person name="Nishi S."/>
            <person name="Hori S."/>
            <person name="Arai W."/>
            <person name="Tsubouchi T."/>
            <person name="Morono Y."/>
            <person name="Uchiyama I."/>
            <person name="Ito T."/>
            <person name="Fujiyama A."/>
            <person name="Inagaki F."/>
            <person name="Takami H."/>
        </authorList>
    </citation>
    <scope>NUCLEOTIDE SEQUENCE</scope>
    <source>
        <strain evidence="5">Expedition CK06-06</strain>
    </source>
</reference>
<keyword evidence="1" id="KW-1003">Cell membrane</keyword>
<keyword evidence="4" id="KW-0472">Membrane</keyword>
<evidence type="ECO:0000313" key="5">
    <source>
        <dbReference type="EMBL" id="GAH89839.1"/>
    </source>
</evidence>
<accession>X1KI82</accession>
<dbReference type="EMBL" id="BARV01002060">
    <property type="protein sequence ID" value="GAH89839.1"/>
    <property type="molecule type" value="Genomic_DNA"/>
</dbReference>
<evidence type="ECO:0000256" key="1">
    <source>
        <dbReference type="ARBA" id="ARBA00022475"/>
    </source>
</evidence>
<protein>
    <submittedName>
        <fullName evidence="5">Uncharacterized protein</fullName>
    </submittedName>
</protein>
<evidence type="ECO:0000256" key="4">
    <source>
        <dbReference type="ARBA" id="ARBA00023136"/>
    </source>
</evidence>
<evidence type="ECO:0000256" key="3">
    <source>
        <dbReference type="ARBA" id="ARBA00022989"/>
    </source>
</evidence>
<name>X1KI82_9ZZZZ</name>